<proteinExistence type="predicted"/>
<keyword evidence="3" id="KW-1185">Reference proteome</keyword>
<dbReference type="STRING" id="1121449.SAMN02745704_00224"/>
<protein>
    <submittedName>
        <fullName evidence="2">Uncharacterized protein</fullName>
    </submittedName>
</protein>
<evidence type="ECO:0000313" key="3">
    <source>
        <dbReference type="Proteomes" id="UP000190027"/>
    </source>
</evidence>
<dbReference type="EMBL" id="FUYC01000001">
    <property type="protein sequence ID" value="SKA71862.1"/>
    <property type="molecule type" value="Genomic_DNA"/>
</dbReference>
<feature type="compositionally biased region" description="Low complexity" evidence="1">
    <location>
        <begin position="51"/>
        <end position="65"/>
    </location>
</feature>
<dbReference type="AlphaFoldDB" id="A0A1T4W3P9"/>
<gene>
    <name evidence="2" type="ORF">SAMN02745704_00224</name>
</gene>
<evidence type="ECO:0000256" key="1">
    <source>
        <dbReference type="SAM" id="MobiDB-lite"/>
    </source>
</evidence>
<evidence type="ECO:0000313" key="2">
    <source>
        <dbReference type="EMBL" id="SKA71862.1"/>
    </source>
</evidence>
<sequence>MNEGLFVLLIIVALVWWSMRSKKRRRSRNNTYYNDQYYNRGADTDRDNDGIPDSQDSDSGGSDDD</sequence>
<feature type="region of interest" description="Disordered" evidence="1">
    <location>
        <begin position="22"/>
        <end position="65"/>
    </location>
</feature>
<reference evidence="2 3" key="1">
    <citation type="submission" date="2017-02" db="EMBL/GenBank/DDBJ databases">
        <authorList>
            <person name="Peterson S.W."/>
        </authorList>
    </citation>
    <scope>NUCLEOTIDE SEQUENCE [LARGE SCALE GENOMIC DNA]</scope>
    <source>
        <strain evidence="2 3">DSM 16080</strain>
    </source>
</reference>
<name>A0A1T4W3P9_9BACT</name>
<dbReference type="Proteomes" id="UP000190027">
    <property type="component" value="Unassembled WGS sequence"/>
</dbReference>
<dbReference type="RefSeq" id="WP_078715807.1">
    <property type="nucleotide sequence ID" value="NZ_FUYC01000001.1"/>
</dbReference>
<organism evidence="2 3">
    <name type="scientific">Paucidesulfovibrio gracilis DSM 16080</name>
    <dbReference type="NCBI Taxonomy" id="1121449"/>
    <lineage>
        <taxon>Bacteria</taxon>
        <taxon>Pseudomonadati</taxon>
        <taxon>Thermodesulfobacteriota</taxon>
        <taxon>Desulfovibrionia</taxon>
        <taxon>Desulfovibrionales</taxon>
        <taxon>Desulfovibrionaceae</taxon>
        <taxon>Paucidesulfovibrio</taxon>
    </lineage>
</organism>
<accession>A0A1T4W3P9</accession>